<gene>
    <name evidence="3" type="ORF">MUK42_10557</name>
</gene>
<feature type="coiled-coil region" evidence="1">
    <location>
        <begin position="50"/>
        <end position="77"/>
    </location>
</feature>
<dbReference type="AlphaFoldDB" id="A0A9E7GNA9"/>
<name>A0A9E7GNA9_9LILI</name>
<keyword evidence="4" id="KW-1185">Reference proteome</keyword>
<dbReference type="Proteomes" id="UP001055439">
    <property type="component" value="Chromosome 7"/>
</dbReference>
<evidence type="ECO:0000256" key="2">
    <source>
        <dbReference type="SAM" id="SignalP"/>
    </source>
</evidence>
<feature type="chain" id="PRO_5038847778" evidence="2">
    <location>
        <begin position="21"/>
        <end position="119"/>
    </location>
</feature>
<keyword evidence="1" id="KW-0175">Coiled coil</keyword>
<reference evidence="3" key="1">
    <citation type="submission" date="2022-05" db="EMBL/GenBank/DDBJ databases">
        <title>The Musa troglodytarum L. genome provides insights into the mechanism of non-climacteric behaviour and enrichment of carotenoids.</title>
        <authorList>
            <person name="Wang J."/>
        </authorList>
    </citation>
    <scope>NUCLEOTIDE SEQUENCE</scope>
    <source>
        <tissue evidence="3">Leaf</tissue>
    </source>
</reference>
<dbReference type="OrthoDB" id="772043at2759"/>
<keyword evidence="2" id="KW-0732">Signal</keyword>
<accession>A0A9E7GNA9</accession>
<evidence type="ECO:0000313" key="4">
    <source>
        <dbReference type="Proteomes" id="UP001055439"/>
    </source>
</evidence>
<organism evidence="3 4">
    <name type="scientific">Musa troglodytarum</name>
    <name type="common">fe'i banana</name>
    <dbReference type="NCBI Taxonomy" id="320322"/>
    <lineage>
        <taxon>Eukaryota</taxon>
        <taxon>Viridiplantae</taxon>
        <taxon>Streptophyta</taxon>
        <taxon>Embryophyta</taxon>
        <taxon>Tracheophyta</taxon>
        <taxon>Spermatophyta</taxon>
        <taxon>Magnoliopsida</taxon>
        <taxon>Liliopsida</taxon>
        <taxon>Zingiberales</taxon>
        <taxon>Musaceae</taxon>
        <taxon>Musa</taxon>
    </lineage>
</organism>
<sequence>MTNVVSLIHLFFIFRRGGSGGGGVPPGFGGQTKAELHAVEKSLVEEKHKILTESEALRRAAEELRAANRQLLSSLDRPKAPVADANAATALEPHLPVSRQSVSKKFLLPDLNELPDCLD</sequence>
<feature type="signal peptide" evidence="2">
    <location>
        <begin position="1"/>
        <end position="20"/>
    </location>
</feature>
<evidence type="ECO:0000313" key="3">
    <source>
        <dbReference type="EMBL" id="URE15207.1"/>
    </source>
</evidence>
<dbReference type="EMBL" id="CP097509">
    <property type="protein sequence ID" value="URE15207.1"/>
    <property type="molecule type" value="Genomic_DNA"/>
</dbReference>
<evidence type="ECO:0000256" key="1">
    <source>
        <dbReference type="SAM" id="Coils"/>
    </source>
</evidence>
<protein>
    <submittedName>
        <fullName evidence="3">Uncharacterized protein</fullName>
    </submittedName>
</protein>
<proteinExistence type="predicted"/>